<evidence type="ECO:0000259" key="10">
    <source>
        <dbReference type="PROSITE" id="PS51449"/>
    </source>
</evidence>
<evidence type="ECO:0000256" key="8">
    <source>
        <dbReference type="HAMAP-Rule" id="MF_01865"/>
    </source>
</evidence>
<dbReference type="InterPro" id="IPR058240">
    <property type="entry name" value="rSAM_sf"/>
</dbReference>
<dbReference type="SFLD" id="SFLDS00029">
    <property type="entry name" value="Radical_SAM"/>
    <property type="match status" value="1"/>
</dbReference>
<dbReference type="PROSITE" id="PS51449">
    <property type="entry name" value="MTTASE_N"/>
    <property type="match status" value="1"/>
</dbReference>
<accession>A0A7V0XFJ8</accession>
<proteinExistence type="inferred from homology"/>
<dbReference type="HAMAP" id="MF_01865">
    <property type="entry name" value="MTTase_RimO"/>
    <property type="match status" value="1"/>
</dbReference>
<dbReference type="Gene3D" id="3.80.30.20">
    <property type="entry name" value="tm_1862 like domain"/>
    <property type="match status" value="1"/>
</dbReference>
<feature type="domain" description="TRAM" evidence="9">
    <location>
        <begin position="368"/>
        <end position="428"/>
    </location>
</feature>
<dbReference type="GO" id="GO:0103039">
    <property type="term" value="F:protein methylthiotransferase activity"/>
    <property type="evidence" value="ECO:0007669"/>
    <property type="project" value="UniProtKB-EC"/>
</dbReference>
<comment type="similarity">
    <text evidence="8">Belongs to the methylthiotransferase family. RimO subfamily.</text>
</comment>
<dbReference type="AlphaFoldDB" id="A0A7V0XFJ8"/>
<dbReference type="Gene3D" id="2.40.50.140">
    <property type="entry name" value="Nucleic acid-binding proteins"/>
    <property type="match status" value="1"/>
</dbReference>
<evidence type="ECO:0000256" key="3">
    <source>
        <dbReference type="ARBA" id="ARBA00022679"/>
    </source>
</evidence>
<dbReference type="InterPro" id="IPR013848">
    <property type="entry name" value="Methylthiotransferase_N"/>
</dbReference>
<dbReference type="EMBL" id="DSBX01000310">
    <property type="protein sequence ID" value="HDR00223.1"/>
    <property type="molecule type" value="Genomic_DNA"/>
</dbReference>
<keyword evidence="1 8" id="KW-0004">4Fe-4S</keyword>
<dbReference type="Pfam" id="PF18693">
    <property type="entry name" value="TRAM_2"/>
    <property type="match status" value="1"/>
</dbReference>
<dbReference type="SUPFAM" id="SSF102114">
    <property type="entry name" value="Radical SAM enzymes"/>
    <property type="match status" value="1"/>
</dbReference>
<evidence type="ECO:0000256" key="2">
    <source>
        <dbReference type="ARBA" id="ARBA00022490"/>
    </source>
</evidence>
<feature type="domain" description="MTTase N-terminal" evidence="10">
    <location>
        <begin position="2"/>
        <end position="118"/>
    </location>
</feature>
<dbReference type="SFLD" id="SFLDF00274">
    <property type="entry name" value="ribosomal_protein_S12_methylth"/>
    <property type="match status" value="1"/>
</dbReference>
<feature type="binding site" evidence="8">
    <location>
        <position position="150"/>
    </location>
    <ligand>
        <name>[4Fe-4S] cluster</name>
        <dbReference type="ChEBI" id="CHEBI:49883"/>
        <label>2</label>
        <note>4Fe-4S-S-AdoMet</note>
    </ligand>
</feature>
<dbReference type="FunFam" id="3.80.30.20:FF:000001">
    <property type="entry name" value="tRNA-2-methylthio-N(6)-dimethylallyladenosine synthase 2"/>
    <property type="match status" value="1"/>
</dbReference>
<dbReference type="InterPro" id="IPR006638">
    <property type="entry name" value="Elp3/MiaA/NifB-like_rSAM"/>
</dbReference>
<keyword evidence="3 8" id="KW-0808">Transferase</keyword>
<evidence type="ECO:0000313" key="12">
    <source>
        <dbReference type="EMBL" id="HDR00223.1"/>
    </source>
</evidence>
<dbReference type="Gene3D" id="3.40.50.12160">
    <property type="entry name" value="Methylthiotransferase, N-terminal domain"/>
    <property type="match status" value="1"/>
</dbReference>
<evidence type="ECO:0000259" key="9">
    <source>
        <dbReference type="PROSITE" id="PS50926"/>
    </source>
</evidence>
<dbReference type="InterPro" id="IPR038135">
    <property type="entry name" value="Methylthiotransferase_N_sf"/>
</dbReference>
<keyword evidence="12" id="KW-0689">Ribosomal protein</keyword>
<dbReference type="Pfam" id="PF04055">
    <property type="entry name" value="Radical_SAM"/>
    <property type="match status" value="1"/>
</dbReference>
<keyword evidence="2 8" id="KW-0963">Cytoplasm</keyword>
<dbReference type="InterPro" id="IPR007197">
    <property type="entry name" value="rSAM"/>
</dbReference>
<protein>
    <recommendedName>
        <fullName evidence="8">Ribosomal protein uS12 methylthiotransferase RimO</fullName>
        <shortName evidence="8">uS12 MTTase</shortName>
        <shortName evidence="8">uS12 methylthiotransferase</shortName>
        <ecNumber evidence="8">2.8.4.4</ecNumber>
    </recommendedName>
    <alternativeName>
        <fullName evidence="8">Ribosomal protein uS12 (aspartate-C(3))-methylthiotransferase</fullName>
    </alternativeName>
    <alternativeName>
        <fullName evidence="8">Ribosome maturation factor RimO</fullName>
    </alternativeName>
</protein>
<gene>
    <name evidence="8 12" type="primary">rimO</name>
    <name evidence="12" type="ORF">ENN51_08085</name>
</gene>
<feature type="binding site" evidence="8">
    <location>
        <position position="154"/>
    </location>
    <ligand>
        <name>[4Fe-4S] cluster</name>
        <dbReference type="ChEBI" id="CHEBI:49883"/>
        <label>2</label>
        <note>4Fe-4S-S-AdoMet</note>
    </ligand>
</feature>
<dbReference type="GO" id="GO:0051539">
    <property type="term" value="F:4 iron, 4 sulfur cluster binding"/>
    <property type="evidence" value="ECO:0007669"/>
    <property type="project" value="UniProtKB-UniRule"/>
</dbReference>
<feature type="binding site" evidence="8">
    <location>
        <position position="11"/>
    </location>
    <ligand>
        <name>[4Fe-4S] cluster</name>
        <dbReference type="ChEBI" id="CHEBI:49883"/>
        <label>1</label>
    </ligand>
</feature>
<dbReference type="Pfam" id="PF00919">
    <property type="entry name" value="UPF0004"/>
    <property type="match status" value="1"/>
</dbReference>
<comment type="cofactor">
    <cofactor evidence="8">
        <name>[4Fe-4S] cluster</name>
        <dbReference type="ChEBI" id="CHEBI:49883"/>
    </cofactor>
    <text evidence="8">Binds 2 [4Fe-4S] clusters. One cluster is coordinated with 3 cysteines and an exchangeable S-adenosyl-L-methionine.</text>
</comment>
<organism evidence="12">
    <name type="scientific">candidate division WOR-3 bacterium</name>
    <dbReference type="NCBI Taxonomy" id="2052148"/>
    <lineage>
        <taxon>Bacteria</taxon>
        <taxon>Bacteria division WOR-3</taxon>
    </lineage>
</organism>
<comment type="caution">
    <text evidence="12">The sequence shown here is derived from an EMBL/GenBank/DDBJ whole genome shotgun (WGS) entry which is preliminary data.</text>
</comment>
<evidence type="ECO:0000259" key="11">
    <source>
        <dbReference type="PROSITE" id="PS51918"/>
    </source>
</evidence>
<dbReference type="GO" id="GO:0005829">
    <property type="term" value="C:cytosol"/>
    <property type="evidence" value="ECO:0007669"/>
    <property type="project" value="TreeGrafter"/>
</dbReference>
<reference evidence="12" key="1">
    <citation type="journal article" date="2020" name="mSystems">
        <title>Genome- and Community-Level Interaction Insights into Carbon Utilization and Element Cycling Functions of Hydrothermarchaeota in Hydrothermal Sediment.</title>
        <authorList>
            <person name="Zhou Z."/>
            <person name="Liu Y."/>
            <person name="Xu W."/>
            <person name="Pan J."/>
            <person name="Luo Z.H."/>
            <person name="Li M."/>
        </authorList>
    </citation>
    <scope>NUCLEOTIDE SEQUENCE [LARGE SCALE GENOMIC DNA]</scope>
    <source>
        <strain evidence="12">SpSt-1182</strain>
    </source>
</reference>
<dbReference type="PANTHER" id="PTHR43837:SF1">
    <property type="entry name" value="RIBOSOMAL PROTEIN US12 METHYLTHIOTRANSFERASE RIMO"/>
    <property type="match status" value="1"/>
</dbReference>
<dbReference type="InterPro" id="IPR005839">
    <property type="entry name" value="Methylthiotransferase"/>
</dbReference>
<dbReference type="PROSITE" id="PS51918">
    <property type="entry name" value="RADICAL_SAM"/>
    <property type="match status" value="1"/>
</dbReference>
<evidence type="ECO:0000256" key="6">
    <source>
        <dbReference type="ARBA" id="ARBA00023004"/>
    </source>
</evidence>
<comment type="catalytic activity">
    <reaction evidence="8">
        <text>L-aspartate(89)-[ribosomal protein uS12]-hydrogen + (sulfur carrier)-SH + AH2 + 2 S-adenosyl-L-methionine = 3-methylsulfanyl-L-aspartate(89)-[ribosomal protein uS12]-hydrogen + (sulfur carrier)-H + 5'-deoxyadenosine + L-methionine + A + S-adenosyl-L-homocysteine + 2 H(+)</text>
        <dbReference type="Rhea" id="RHEA:37087"/>
        <dbReference type="Rhea" id="RHEA-COMP:10460"/>
        <dbReference type="Rhea" id="RHEA-COMP:10461"/>
        <dbReference type="Rhea" id="RHEA-COMP:14737"/>
        <dbReference type="Rhea" id="RHEA-COMP:14739"/>
        <dbReference type="ChEBI" id="CHEBI:13193"/>
        <dbReference type="ChEBI" id="CHEBI:15378"/>
        <dbReference type="ChEBI" id="CHEBI:17319"/>
        <dbReference type="ChEBI" id="CHEBI:17499"/>
        <dbReference type="ChEBI" id="CHEBI:29917"/>
        <dbReference type="ChEBI" id="CHEBI:29961"/>
        <dbReference type="ChEBI" id="CHEBI:57844"/>
        <dbReference type="ChEBI" id="CHEBI:57856"/>
        <dbReference type="ChEBI" id="CHEBI:59789"/>
        <dbReference type="ChEBI" id="CHEBI:64428"/>
        <dbReference type="ChEBI" id="CHEBI:73599"/>
        <dbReference type="EC" id="2.8.4.4"/>
    </reaction>
</comment>
<dbReference type="SFLD" id="SFLDG01082">
    <property type="entry name" value="B12-binding_domain_containing"/>
    <property type="match status" value="1"/>
</dbReference>
<dbReference type="PANTHER" id="PTHR43837">
    <property type="entry name" value="RIBOSOMAL PROTEIN S12 METHYLTHIOTRANSFERASE RIMO"/>
    <property type="match status" value="1"/>
</dbReference>
<dbReference type="GO" id="GO:0035599">
    <property type="term" value="F:aspartic acid methylthiotransferase activity"/>
    <property type="evidence" value="ECO:0007669"/>
    <property type="project" value="TreeGrafter"/>
</dbReference>
<dbReference type="PROSITE" id="PS01278">
    <property type="entry name" value="MTTASE_RADICAL"/>
    <property type="match status" value="1"/>
</dbReference>
<comment type="function">
    <text evidence="8">Catalyzes the methylthiolation of an aspartic acid residue of ribosomal protein uS12.</text>
</comment>
<keyword evidence="5 8" id="KW-0479">Metal-binding</keyword>
<dbReference type="InterPro" id="IPR020612">
    <property type="entry name" value="Methylthiotransferase_CS"/>
</dbReference>
<dbReference type="GO" id="GO:0006400">
    <property type="term" value="P:tRNA modification"/>
    <property type="evidence" value="ECO:0007669"/>
    <property type="project" value="InterPro"/>
</dbReference>
<dbReference type="NCBIfam" id="TIGR00089">
    <property type="entry name" value="MiaB/RimO family radical SAM methylthiotransferase"/>
    <property type="match status" value="1"/>
</dbReference>
<dbReference type="InterPro" id="IPR002792">
    <property type="entry name" value="TRAM_dom"/>
</dbReference>
<dbReference type="InterPro" id="IPR005840">
    <property type="entry name" value="Ribosomal_uS12_MeSTrfase_RimO"/>
</dbReference>
<dbReference type="InterPro" id="IPR012340">
    <property type="entry name" value="NA-bd_OB-fold"/>
</dbReference>
<dbReference type="InterPro" id="IPR023404">
    <property type="entry name" value="rSAM_horseshoe"/>
</dbReference>
<dbReference type="NCBIfam" id="TIGR01125">
    <property type="entry name" value="30S ribosomal protein S12 methylthiotransferase RimO"/>
    <property type="match status" value="1"/>
</dbReference>
<dbReference type="Proteomes" id="UP000885672">
    <property type="component" value="Unassembled WGS sequence"/>
</dbReference>
<keyword evidence="7 8" id="KW-0411">Iron-sulfur</keyword>
<feature type="domain" description="Radical SAM core" evidence="11">
    <location>
        <begin position="136"/>
        <end position="365"/>
    </location>
</feature>
<evidence type="ECO:0000256" key="5">
    <source>
        <dbReference type="ARBA" id="ARBA00022723"/>
    </source>
</evidence>
<dbReference type="SMART" id="SM00729">
    <property type="entry name" value="Elp3"/>
    <property type="match status" value="1"/>
</dbReference>
<keyword evidence="12" id="KW-0687">Ribonucleoprotein</keyword>
<dbReference type="CDD" id="cd01335">
    <property type="entry name" value="Radical_SAM"/>
    <property type="match status" value="1"/>
</dbReference>
<sequence>MNTAAVVLLGCPKNRVDAETLLAALGIAGYTLTPDPADADLVVVTTCAFLRSAVRESEAAIRRALALRRRRPGLRVVVAGCLVQRLGRTLQRRFPGVELAVGIDYLTEVPRLLRLRAAYACTTLPTASRPAPRLPTTPRHYAYLKVADGCDNHCSYCLLPGIRGRFRSRRLPEVVGEARSLARAGAKELILVAQDTTAYGRDIYRGPTLPRLLERLAGVPGVEWLRLMYTHPARYGPALLRELEHNPRLCRYVDVPIQHAADTVLHRMNRHHTRADIERLIARLRAIDGIHLRTTVMVGFPGETEQEFTELLRFLRAAEFDRLGAFEFSAEPGTPAAALRPRVPAALRAERLAAVMELQAAISRRRLRRLRGETLSVLADAPDTARTEWDAPEVDGVVRITGRSLPPGEFARVRITGSDEHDLTGRPV</sequence>
<dbReference type="EC" id="2.8.4.4" evidence="8"/>
<feature type="binding site" evidence="8">
    <location>
        <position position="157"/>
    </location>
    <ligand>
        <name>[4Fe-4S] cluster</name>
        <dbReference type="ChEBI" id="CHEBI:49883"/>
        <label>2</label>
        <note>4Fe-4S-S-AdoMet</note>
    </ligand>
</feature>
<feature type="binding site" evidence="8">
    <location>
        <position position="81"/>
    </location>
    <ligand>
        <name>[4Fe-4S] cluster</name>
        <dbReference type="ChEBI" id="CHEBI:49883"/>
        <label>1</label>
    </ligand>
</feature>
<keyword evidence="6 8" id="KW-0408">Iron</keyword>
<dbReference type="GO" id="GO:0005840">
    <property type="term" value="C:ribosome"/>
    <property type="evidence" value="ECO:0007669"/>
    <property type="project" value="UniProtKB-KW"/>
</dbReference>
<keyword evidence="4 8" id="KW-0949">S-adenosyl-L-methionine</keyword>
<dbReference type="PROSITE" id="PS50926">
    <property type="entry name" value="TRAM"/>
    <property type="match status" value="1"/>
</dbReference>
<dbReference type="SFLD" id="SFLDG01061">
    <property type="entry name" value="methylthiotransferase"/>
    <property type="match status" value="1"/>
</dbReference>
<evidence type="ECO:0000256" key="7">
    <source>
        <dbReference type="ARBA" id="ARBA00023014"/>
    </source>
</evidence>
<dbReference type="GO" id="GO:0046872">
    <property type="term" value="F:metal ion binding"/>
    <property type="evidence" value="ECO:0007669"/>
    <property type="project" value="UniProtKB-KW"/>
</dbReference>
<feature type="binding site" evidence="8">
    <location>
        <position position="47"/>
    </location>
    <ligand>
        <name>[4Fe-4S] cluster</name>
        <dbReference type="ChEBI" id="CHEBI:49883"/>
        <label>1</label>
    </ligand>
</feature>
<evidence type="ECO:0000256" key="4">
    <source>
        <dbReference type="ARBA" id="ARBA00022691"/>
    </source>
</evidence>
<comment type="subcellular location">
    <subcellularLocation>
        <location evidence="8">Cytoplasm</location>
    </subcellularLocation>
</comment>
<evidence type="ECO:0000256" key="1">
    <source>
        <dbReference type="ARBA" id="ARBA00022485"/>
    </source>
</evidence>
<name>A0A7V0XFJ8_UNCW3</name>